<comment type="caution">
    <text evidence="1">The sequence shown here is derived from an EMBL/GenBank/DDBJ whole genome shotgun (WGS) entry which is preliminary data.</text>
</comment>
<dbReference type="Proteomes" id="UP000823388">
    <property type="component" value="Chromosome 5K"/>
</dbReference>
<organism evidence="1 2">
    <name type="scientific">Panicum virgatum</name>
    <name type="common">Blackwell switchgrass</name>
    <dbReference type="NCBI Taxonomy" id="38727"/>
    <lineage>
        <taxon>Eukaryota</taxon>
        <taxon>Viridiplantae</taxon>
        <taxon>Streptophyta</taxon>
        <taxon>Embryophyta</taxon>
        <taxon>Tracheophyta</taxon>
        <taxon>Spermatophyta</taxon>
        <taxon>Magnoliopsida</taxon>
        <taxon>Liliopsida</taxon>
        <taxon>Poales</taxon>
        <taxon>Poaceae</taxon>
        <taxon>PACMAD clade</taxon>
        <taxon>Panicoideae</taxon>
        <taxon>Panicodae</taxon>
        <taxon>Paniceae</taxon>
        <taxon>Panicinae</taxon>
        <taxon>Panicum</taxon>
        <taxon>Panicum sect. Hiantes</taxon>
    </lineage>
</organism>
<name>A0A8T0SQ59_PANVG</name>
<dbReference type="AlphaFoldDB" id="A0A8T0SQ59"/>
<proteinExistence type="predicted"/>
<keyword evidence="2" id="KW-1185">Reference proteome</keyword>
<gene>
    <name evidence="1" type="ORF">PVAP13_5KG457114</name>
</gene>
<evidence type="ECO:0000313" key="1">
    <source>
        <dbReference type="EMBL" id="KAG2599113.1"/>
    </source>
</evidence>
<reference evidence="1" key="1">
    <citation type="submission" date="2020-05" db="EMBL/GenBank/DDBJ databases">
        <title>WGS assembly of Panicum virgatum.</title>
        <authorList>
            <person name="Lovell J.T."/>
            <person name="Jenkins J."/>
            <person name="Shu S."/>
            <person name="Juenger T.E."/>
            <person name="Schmutz J."/>
        </authorList>
    </citation>
    <scope>NUCLEOTIDE SEQUENCE</scope>
    <source>
        <strain evidence="1">AP13</strain>
    </source>
</reference>
<sequence length="51" mass="5728">MTNSFFLIEGTNRCTQLRGNTGTHNAYIFTFHKWKKKRNAIGTHCISGAGP</sequence>
<accession>A0A8T0SQ59</accession>
<dbReference type="EMBL" id="CM029045">
    <property type="protein sequence ID" value="KAG2599113.1"/>
    <property type="molecule type" value="Genomic_DNA"/>
</dbReference>
<protein>
    <submittedName>
        <fullName evidence="1">Uncharacterized protein</fullName>
    </submittedName>
</protein>
<evidence type="ECO:0000313" key="2">
    <source>
        <dbReference type="Proteomes" id="UP000823388"/>
    </source>
</evidence>